<protein>
    <recommendedName>
        <fullName evidence="4">Lipoprotein</fullName>
    </recommendedName>
</protein>
<dbReference type="EMBL" id="JAESWA010000017">
    <property type="protein sequence ID" value="MBL4931036.1"/>
    <property type="molecule type" value="Genomic_DNA"/>
</dbReference>
<evidence type="ECO:0000256" key="1">
    <source>
        <dbReference type="SAM" id="SignalP"/>
    </source>
</evidence>
<keyword evidence="1" id="KW-0732">Signal</keyword>
<sequence>MKIKKATYPLVLAVLSLNLYSCDNNVKSDKNKSVFKDYSKVVQGSVNYYNNGKMQIILDLEKNIKLSDNEEGTLINYNKKENSYLREKTENNSKNLILGNENTENVIDDWKDIKDVKLSPSGNKVFYSKEIKENNVTLGIFDSSNKKFKELKSNTLISGNNYGWLDNDSIIYYGVKAESKLNGIFLYNTKTNNEKLLLDIKKGAIEYISIEGNKIIYLTSDFDGNKLLNSFDIDNSKVQVLTTEVQNINDIIVLEDKIFILGKKKDGLSSLYLLSDGKLKKLVYDFPKNIDLEKGIEKDLEGNILFIGYDDSSSKEDVYELVSVDGTVKIKSKKTGQYSFIETN</sequence>
<dbReference type="AlphaFoldDB" id="A0A937FGB4"/>
<feature type="signal peptide" evidence="1">
    <location>
        <begin position="1"/>
        <end position="21"/>
    </location>
</feature>
<keyword evidence="3" id="KW-1185">Reference proteome</keyword>
<evidence type="ECO:0000313" key="2">
    <source>
        <dbReference type="EMBL" id="MBL4931036.1"/>
    </source>
</evidence>
<evidence type="ECO:0000313" key="3">
    <source>
        <dbReference type="Proteomes" id="UP000623681"/>
    </source>
</evidence>
<dbReference type="RefSeq" id="WP_202766410.1">
    <property type="nucleotide sequence ID" value="NZ_JAESWA010000017.1"/>
</dbReference>
<evidence type="ECO:0008006" key="4">
    <source>
        <dbReference type="Google" id="ProtNLM"/>
    </source>
</evidence>
<organism evidence="2 3">
    <name type="scientific">Clostridium paridis</name>
    <dbReference type="NCBI Taxonomy" id="2803863"/>
    <lineage>
        <taxon>Bacteria</taxon>
        <taxon>Bacillati</taxon>
        <taxon>Bacillota</taxon>
        <taxon>Clostridia</taxon>
        <taxon>Eubacteriales</taxon>
        <taxon>Clostridiaceae</taxon>
        <taxon>Clostridium</taxon>
    </lineage>
</organism>
<dbReference type="SUPFAM" id="SSF69304">
    <property type="entry name" value="Tricorn protease N-terminal domain"/>
    <property type="match status" value="1"/>
</dbReference>
<accession>A0A937FGB4</accession>
<dbReference type="Proteomes" id="UP000623681">
    <property type="component" value="Unassembled WGS sequence"/>
</dbReference>
<name>A0A937FGB4_9CLOT</name>
<gene>
    <name evidence="2" type="ORF">JK634_04400</name>
</gene>
<proteinExistence type="predicted"/>
<feature type="chain" id="PRO_5039247794" description="Lipoprotein" evidence="1">
    <location>
        <begin position="22"/>
        <end position="344"/>
    </location>
</feature>
<comment type="caution">
    <text evidence="2">The sequence shown here is derived from an EMBL/GenBank/DDBJ whole genome shotgun (WGS) entry which is preliminary data.</text>
</comment>
<reference evidence="2" key="1">
    <citation type="submission" date="2021-01" db="EMBL/GenBank/DDBJ databases">
        <title>Genome public.</title>
        <authorList>
            <person name="Liu C."/>
            <person name="Sun Q."/>
        </authorList>
    </citation>
    <scope>NUCLEOTIDE SEQUENCE</scope>
    <source>
        <strain evidence="2">YIM B02565</strain>
    </source>
</reference>